<evidence type="ECO:0000256" key="1">
    <source>
        <dbReference type="ARBA" id="ARBA00004496"/>
    </source>
</evidence>
<feature type="domain" description="AAA+ ATPase" evidence="8">
    <location>
        <begin position="158"/>
        <end position="342"/>
    </location>
</feature>
<dbReference type="GO" id="GO:0030254">
    <property type="term" value="P:protein secretion by the type III secretion system"/>
    <property type="evidence" value="ECO:0007669"/>
    <property type="project" value="InterPro"/>
</dbReference>
<dbReference type="CDD" id="cd01136">
    <property type="entry name" value="ATPase_flagellum-secretory_path_III"/>
    <property type="match status" value="1"/>
</dbReference>
<keyword evidence="6" id="KW-0653">Protein transport</keyword>
<dbReference type="STRING" id="1231392.OCGS_2115"/>
<evidence type="ECO:0000256" key="6">
    <source>
        <dbReference type="ARBA" id="ARBA00022927"/>
    </source>
</evidence>
<reference evidence="9 10" key="1">
    <citation type="journal article" date="2012" name="J. Bacteriol.">
        <title>Draft Genome Sequence of Oceaniovalibus guishaninsula JLT2003T.</title>
        <authorList>
            <person name="Tang K."/>
            <person name="Liu K."/>
            <person name="Jiao N."/>
        </authorList>
    </citation>
    <scope>NUCLEOTIDE SEQUENCE [LARGE SCALE GENOMIC DNA]</scope>
    <source>
        <strain evidence="9 10">JLT2003</strain>
    </source>
</reference>
<comment type="subcellular location">
    <subcellularLocation>
        <location evidence="1">Cytoplasm</location>
    </subcellularLocation>
</comment>
<dbReference type="Gene3D" id="3.40.50.12240">
    <property type="match status" value="1"/>
</dbReference>
<dbReference type="eggNOG" id="COG1157">
    <property type="taxonomic scope" value="Bacteria"/>
</dbReference>
<dbReference type="RefSeq" id="WP_007427267.1">
    <property type="nucleotide sequence ID" value="NZ_AMGO01000047.1"/>
</dbReference>
<keyword evidence="9" id="KW-0282">Flagellum</keyword>
<dbReference type="OrthoDB" id="9801639at2"/>
<keyword evidence="7" id="KW-1278">Translocase</keyword>
<dbReference type="EMBL" id="AMGO01000047">
    <property type="protein sequence ID" value="EKE43781.1"/>
    <property type="molecule type" value="Genomic_DNA"/>
</dbReference>
<dbReference type="GO" id="GO:0030257">
    <property type="term" value="C:type III protein secretion system complex"/>
    <property type="evidence" value="ECO:0007669"/>
    <property type="project" value="InterPro"/>
</dbReference>
<dbReference type="InterPro" id="IPR027417">
    <property type="entry name" value="P-loop_NTPase"/>
</dbReference>
<dbReference type="NCBIfam" id="TIGR01026">
    <property type="entry name" value="fliI_yscN"/>
    <property type="match status" value="1"/>
</dbReference>
<dbReference type="InterPro" id="IPR000194">
    <property type="entry name" value="ATPase_F1/V1/A1_a/bsu_nucl-bd"/>
</dbReference>
<evidence type="ECO:0000256" key="4">
    <source>
        <dbReference type="ARBA" id="ARBA00022741"/>
    </source>
</evidence>
<keyword evidence="10" id="KW-1185">Reference proteome</keyword>
<dbReference type="InterPro" id="IPR005714">
    <property type="entry name" value="ATPase_T3SS_FliI/YscN"/>
</dbReference>
<organism evidence="9 10">
    <name type="scientific">Oceaniovalibus guishaninsula JLT2003</name>
    <dbReference type="NCBI Taxonomy" id="1231392"/>
    <lineage>
        <taxon>Bacteria</taxon>
        <taxon>Pseudomonadati</taxon>
        <taxon>Pseudomonadota</taxon>
        <taxon>Alphaproteobacteria</taxon>
        <taxon>Rhodobacterales</taxon>
        <taxon>Roseobacteraceae</taxon>
        <taxon>Oceaniovalibus</taxon>
    </lineage>
</organism>
<dbReference type="InterPro" id="IPR003593">
    <property type="entry name" value="AAA+_ATPase"/>
</dbReference>
<keyword evidence="9" id="KW-0966">Cell projection</keyword>
<dbReference type="GO" id="GO:0016887">
    <property type="term" value="F:ATP hydrolysis activity"/>
    <property type="evidence" value="ECO:0007669"/>
    <property type="project" value="InterPro"/>
</dbReference>
<evidence type="ECO:0000256" key="5">
    <source>
        <dbReference type="ARBA" id="ARBA00022840"/>
    </source>
</evidence>
<evidence type="ECO:0000256" key="2">
    <source>
        <dbReference type="ARBA" id="ARBA00022448"/>
    </source>
</evidence>
<dbReference type="GO" id="GO:0005737">
    <property type="term" value="C:cytoplasm"/>
    <property type="evidence" value="ECO:0007669"/>
    <property type="project" value="UniProtKB-SubCell"/>
</dbReference>
<keyword evidence="3" id="KW-0963">Cytoplasm</keyword>
<keyword evidence="5" id="KW-0067">ATP-binding</keyword>
<dbReference type="PANTHER" id="PTHR15184">
    <property type="entry name" value="ATP SYNTHASE"/>
    <property type="match status" value="1"/>
</dbReference>
<proteinExistence type="predicted"/>
<accession>K2GM24</accession>
<dbReference type="SMART" id="SM00382">
    <property type="entry name" value="AAA"/>
    <property type="match status" value="1"/>
</dbReference>
<dbReference type="InterPro" id="IPR040627">
    <property type="entry name" value="T3SS_ATPase_C"/>
</dbReference>
<name>K2GM24_9RHOB</name>
<evidence type="ECO:0000259" key="8">
    <source>
        <dbReference type="SMART" id="SM00382"/>
    </source>
</evidence>
<keyword evidence="4" id="KW-0547">Nucleotide-binding</keyword>
<dbReference type="Pfam" id="PF00006">
    <property type="entry name" value="ATP-synt_ab"/>
    <property type="match status" value="1"/>
</dbReference>
<dbReference type="PATRIC" id="fig|1231392.3.peg.2126"/>
<protein>
    <submittedName>
        <fullName evidence="9">Flagellar protein export ATPase FliI</fullName>
    </submittedName>
</protein>
<dbReference type="Proteomes" id="UP000006765">
    <property type="component" value="Unassembled WGS sequence"/>
</dbReference>
<dbReference type="AlphaFoldDB" id="K2GM24"/>
<evidence type="ECO:0000256" key="7">
    <source>
        <dbReference type="ARBA" id="ARBA00022967"/>
    </source>
</evidence>
<dbReference type="GO" id="GO:0046933">
    <property type="term" value="F:proton-transporting ATP synthase activity, rotational mechanism"/>
    <property type="evidence" value="ECO:0007669"/>
    <property type="project" value="TreeGrafter"/>
</dbReference>
<evidence type="ECO:0000313" key="10">
    <source>
        <dbReference type="Proteomes" id="UP000006765"/>
    </source>
</evidence>
<dbReference type="GO" id="GO:0005524">
    <property type="term" value="F:ATP binding"/>
    <property type="evidence" value="ECO:0007669"/>
    <property type="project" value="UniProtKB-KW"/>
</dbReference>
<evidence type="ECO:0000256" key="3">
    <source>
        <dbReference type="ARBA" id="ARBA00022490"/>
    </source>
</evidence>
<dbReference type="Pfam" id="PF18269">
    <property type="entry name" value="T3SS_ATPase_C"/>
    <property type="match status" value="1"/>
</dbReference>
<dbReference type="InterPro" id="IPR050053">
    <property type="entry name" value="ATPase_alpha/beta_chains"/>
</dbReference>
<gene>
    <name evidence="9" type="ORF">OCGS_2115</name>
</gene>
<evidence type="ECO:0000313" key="9">
    <source>
        <dbReference type="EMBL" id="EKE43781.1"/>
    </source>
</evidence>
<keyword evidence="9" id="KW-0969">Cilium</keyword>
<sequence length="444" mass="46496">MSSAGLEQLRAVVLSAPSSRPVGRISAIAPGRVTVQGLNRVAAIGDLVRIMTPDAAMLGEVTALTAAGADVSPDGSPDGLRIGMRAVWLGPATISPHDCWVGRVVDPYGNSIDGRALLPGTQARRLAAAPPDPVCRRALGGRLSTGLCAFNTLLPLVRGQRIGLFAGSGVGKSTLLAALAQRVEADVVVIAMVGERGREVREFIDRVLGPEGMARSVIVAATSDRSAALRRRCASAAMAIAEHFRDAGRHVLLLTDSITRLADAHREIALAAGEPASLRGHPPSMAAQITALCERAGPGQDDQGDITAIFTVLVAGSDMEEPVADVLRGVLDGHVVLDRSIAERGRFPAVDLLKSVSRSLPLAASEQENLLIGEARRLLGAYEKSEMMIQAGLYAPGSDPTVDMAITAWPKLDAFIGQSEPQGIRESFASLARCLSRRTGTAET</sequence>
<dbReference type="PANTHER" id="PTHR15184:SF9">
    <property type="entry name" value="SPI-1 TYPE 3 SECRETION SYSTEM ATPASE"/>
    <property type="match status" value="1"/>
</dbReference>
<dbReference type="SUPFAM" id="SSF52540">
    <property type="entry name" value="P-loop containing nucleoside triphosphate hydrolases"/>
    <property type="match status" value="1"/>
</dbReference>
<comment type="caution">
    <text evidence="9">The sequence shown here is derived from an EMBL/GenBank/DDBJ whole genome shotgun (WGS) entry which is preliminary data.</text>
</comment>
<keyword evidence="2" id="KW-0813">Transport</keyword>